<sequence length="65" mass="7202">MTNTSTDITMKGEKQQEVTSFKHLSASLSKEGTRTAEVRIRIAMVTAALARQSRLWTSSSISFPK</sequence>
<organism evidence="1 2">
    <name type="scientific">Dreissena polymorpha</name>
    <name type="common">Zebra mussel</name>
    <name type="synonym">Mytilus polymorpha</name>
    <dbReference type="NCBI Taxonomy" id="45954"/>
    <lineage>
        <taxon>Eukaryota</taxon>
        <taxon>Metazoa</taxon>
        <taxon>Spiralia</taxon>
        <taxon>Lophotrochozoa</taxon>
        <taxon>Mollusca</taxon>
        <taxon>Bivalvia</taxon>
        <taxon>Autobranchia</taxon>
        <taxon>Heteroconchia</taxon>
        <taxon>Euheterodonta</taxon>
        <taxon>Imparidentia</taxon>
        <taxon>Neoheterodontei</taxon>
        <taxon>Myida</taxon>
        <taxon>Dreissenoidea</taxon>
        <taxon>Dreissenidae</taxon>
        <taxon>Dreissena</taxon>
    </lineage>
</organism>
<evidence type="ECO:0000313" key="2">
    <source>
        <dbReference type="Proteomes" id="UP000828390"/>
    </source>
</evidence>
<dbReference type="AlphaFoldDB" id="A0A9D4N488"/>
<evidence type="ECO:0000313" key="1">
    <source>
        <dbReference type="EMBL" id="KAH3887019.1"/>
    </source>
</evidence>
<name>A0A9D4N488_DREPO</name>
<dbReference type="EMBL" id="JAIWYP010000001">
    <property type="protein sequence ID" value="KAH3887019.1"/>
    <property type="molecule type" value="Genomic_DNA"/>
</dbReference>
<reference evidence="1" key="2">
    <citation type="submission" date="2020-11" db="EMBL/GenBank/DDBJ databases">
        <authorList>
            <person name="McCartney M.A."/>
            <person name="Auch B."/>
            <person name="Kono T."/>
            <person name="Mallez S."/>
            <person name="Becker A."/>
            <person name="Gohl D.M."/>
            <person name="Silverstein K.A.T."/>
            <person name="Koren S."/>
            <person name="Bechman K.B."/>
            <person name="Herman A."/>
            <person name="Abrahante J.E."/>
            <person name="Garbe J."/>
        </authorList>
    </citation>
    <scope>NUCLEOTIDE SEQUENCE</scope>
    <source>
        <strain evidence="1">Duluth1</strain>
        <tissue evidence="1">Whole animal</tissue>
    </source>
</reference>
<protein>
    <submittedName>
        <fullName evidence="1">Uncharacterized protein</fullName>
    </submittedName>
</protein>
<reference evidence="1" key="1">
    <citation type="journal article" date="2019" name="bioRxiv">
        <title>The Genome of the Zebra Mussel, Dreissena polymorpha: A Resource for Invasive Species Research.</title>
        <authorList>
            <person name="McCartney M.A."/>
            <person name="Auch B."/>
            <person name="Kono T."/>
            <person name="Mallez S."/>
            <person name="Zhang Y."/>
            <person name="Obille A."/>
            <person name="Becker A."/>
            <person name="Abrahante J.E."/>
            <person name="Garbe J."/>
            <person name="Badalamenti J.P."/>
            <person name="Herman A."/>
            <person name="Mangelson H."/>
            <person name="Liachko I."/>
            <person name="Sullivan S."/>
            <person name="Sone E.D."/>
            <person name="Koren S."/>
            <person name="Silverstein K.A.T."/>
            <person name="Beckman K.B."/>
            <person name="Gohl D.M."/>
        </authorList>
    </citation>
    <scope>NUCLEOTIDE SEQUENCE</scope>
    <source>
        <strain evidence="1">Duluth1</strain>
        <tissue evidence="1">Whole animal</tissue>
    </source>
</reference>
<keyword evidence="2" id="KW-1185">Reference proteome</keyword>
<accession>A0A9D4N488</accession>
<proteinExistence type="predicted"/>
<dbReference type="Proteomes" id="UP000828390">
    <property type="component" value="Unassembled WGS sequence"/>
</dbReference>
<gene>
    <name evidence="1" type="ORF">DPMN_011032</name>
</gene>
<comment type="caution">
    <text evidence="1">The sequence shown here is derived from an EMBL/GenBank/DDBJ whole genome shotgun (WGS) entry which is preliminary data.</text>
</comment>